<reference evidence="1 2" key="1">
    <citation type="journal article" date="2014" name="Genome Announc.">
        <title>Genome Sequence of Youngiibacter fragilis, the Type Strain of the Genus Youngiibacter.</title>
        <authorList>
            <person name="Wawrik C.B."/>
            <person name="Callaghan A.V."/>
            <person name="Stamps B.W."/>
            <person name="Wawrik B."/>
        </authorList>
    </citation>
    <scope>NUCLEOTIDE SEQUENCE [LARGE SCALE GENOMIC DNA]</scope>
    <source>
        <strain evidence="1 2">232.1</strain>
    </source>
</reference>
<dbReference type="OrthoDB" id="9808443at2"/>
<evidence type="ECO:0000313" key="2">
    <source>
        <dbReference type="Proteomes" id="UP000017747"/>
    </source>
</evidence>
<comment type="caution">
    <text evidence="1">The sequence shown here is derived from an EMBL/GenBank/DDBJ whole genome shotgun (WGS) entry which is preliminary data.</text>
</comment>
<dbReference type="RefSeq" id="WP_023387673.1">
    <property type="nucleotide sequence ID" value="NZ_AXUN02000128.1"/>
</dbReference>
<dbReference type="Pfam" id="PF08843">
    <property type="entry name" value="AbiEii"/>
    <property type="match status" value="1"/>
</dbReference>
<protein>
    <submittedName>
        <fullName evidence="1">Abortive phage infection protein</fullName>
    </submittedName>
</protein>
<proteinExistence type="predicted"/>
<dbReference type="STRING" id="994573.T472_0206975"/>
<dbReference type="eggNOG" id="COG2253">
    <property type="taxonomic scope" value="Bacteria"/>
</dbReference>
<evidence type="ECO:0000313" key="1">
    <source>
        <dbReference type="EMBL" id="ETA81343.1"/>
    </source>
</evidence>
<organism evidence="1 2">
    <name type="scientific">Youngiibacter fragilis 232.1</name>
    <dbReference type="NCBI Taxonomy" id="994573"/>
    <lineage>
        <taxon>Bacteria</taxon>
        <taxon>Bacillati</taxon>
        <taxon>Bacillota</taxon>
        <taxon>Clostridia</taxon>
        <taxon>Eubacteriales</taxon>
        <taxon>Clostridiaceae</taxon>
        <taxon>Youngiibacter</taxon>
    </lineage>
</organism>
<accession>V7I631</accession>
<name>V7I631_9CLOT</name>
<dbReference type="AlphaFoldDB" id="V7I631"/>
<keyword evidence="2" id="KW-1185">Reference proteome</keyword>
<dbReference type="InterPro" id="IPR014942">
    <property type="entry name" value="AbiEii"/>
</dbReference>
<dbReference type="EMBL" id="AXUN02000128">
    <property type="protein sequence ID" value="ETA81343.1"/>
    <property type="molecule type" value="Genomic_DNA"/>
</dbReference>
<dbReference type="PATRIC" id="fig|994573.3.peg.1297"/>
<sequence length="277" mass="32460">MKIGSPRQLKDWINNVAKENNLIANTVLQNFMMERLLERISISKYKDNFILKGGFLIAAMVGIDMRSTMDMDTTIKGIPVNREAIEEILNEILSIELDDNVIFRLKAIKNIHDVSDYDDFRVSVEAQFFTIRVNMKIDITTGDVIIPREVEYSFKLMFEERDISIKAYNLNTILAEKIESILARNVANTRARDYYDVYILLTLRRNDIDLESLRNAIRKKAEERNTLIYLENSEKYLKDIEESEDLKTIWESYVQKFPYAEGIQFDEITDILRAVFK</sequence>
<gene>
    <name evidence="1" type="ORF">T472_0206975</name>
</gene>
<dbReference type="Proteomes" id="UP000017747">
    <property type="component" value="Unassembled WGS sequence"/>
</dbReference>